<dbReference type="EMBL" id="JACEIB010000004">
    <property type="protein sequence ID" value="MBA2933973.1"/>
    <property type="molecule type" value="Genomic_DNA"/>
</dbReference>
<organism evidence="2 3">
    <name type="scientific">Sphingomonas chungangi</name>
    <dbReference type="NCBI Taxonomy" id="2683589"/>
    <lineage>
        <taxon>Bacteria</taxon>
        <taxon>Pseudomonadati</taxon>
        <taxon>Pseudomonadota</taxon>
        <taxon>Alphaproteobacteria</taxon>
        <taxon>Sphingomonadales</taxon>
        <taxon>Sphingomonadaceae</taxon>
        <taxon>Sphingomonas</taxon>
    </lineage>
</organism>
<evidence type="ECO:0000313" key="2">
    <source>
        <dbReference type="EMBL" id="MBA2933973.1"/>
    </source>
</evidence>
<dbReference type="GO" id="GO:0051213">
    <property type="term" value="F:dioxygenase activity"/>
    <property type="evidence" value="ECO:0007669"/>
    <property type="project" value="UniProtKB-KW"/>
</dbReference>
<keyword evidence="2" id="KW-0223">Dioxygenase</keyword>
<gene>
    <name evidence="2" type="ORF">HZF05_07655</name>
</gene>
<feature type="domain" description="Extradiol ring-cleavage dioxygenase LigAB LigA subunit" evidence="1">
    <location>
        <begin position="27"/>
        <end position="105"/>
    </location>
</feature>
<reference evidence="2 3" key="1">
    <citation type="submission" date="2020-07" db="EMBL/GenBank/DDBJ databases">
        <authorList>
            <person name="Sun Q."/>
        </authorList>
    </citation>
    <scope>NUCLEOTIDE SEQUENCE [LARGE SCALE GENOMIC DNA]</scope>
    <source>
        <strain evidence="2 3">CGMCC 1.13654</strain>
    </source>
</reference>
<comment type="caution">
    <text evidence="2">The sequence shown here is derived from an EMBL/GenBank/DDBJ whole genome shotgun (WGS) entry which is preliminary data.</text>
</comment>
<dbReference type="AlphaFoldDB" id="A0A838L3C0"/>
<evidence type="ECO:0000313" key="3">
    <source>
        <dbReference type="Proteomes" id="UP000570166"/>
    </source>
</evidence>
<dbReference type="Proteomes" id="UP000570166">
    <property type="component" value="Unassembled WGS sequence"/>
</dbReference>
<dbReference type="Gene3D" id="1.10.700.10">
    <property type="entry name" value="Dioxygenase LigAB, LigA subunit"/>
    <property type="match status" value="1"/>
</dbReference>
<sequence length="123" mass="13690">MRDPSFDMEEPGTFIFDGPRSTAGMRLNRFALSLKQPSNRATFLADPDAFMNRWDLTERERSLVEARDWTGLLAAGGHLQAILKLAATLGLNLYHIGAHNCGVDAHQMMHACPRRVVSDMPHG</sequence>
<dbReference type="Pfam" id="PF07746">
    <property type="entry name" value="LigA"/>
    <property type="match status" value="1"/>
</dbReference>
<accession>A0A838L3C0</accession>
<dbReference type="InterPro" id="IPR036622">
    <property type="entry name" value="LigA_sf"/>
</dbReference>
<proteinExistence type="predicted"/>
<dbReference type="InterPro" id="IPR011986">
    <property type="entry name" value="Xdiol_dOase_LigA"/>
</dbReference>
<dbReference type="RefSeq" id="WP_160365580.1">
    <property type="nucleotide sequence ID" value="NZ_JACEIB010000004.1"/>
</dbReference>
<keyword evidence="3" id="KW-1185">Reference proteome</keyword>
<protein>
    <submittedName>
        <fullName evidence="2">Protocatechuate 3,4-dioxygenase</fullName>
    </submittedName>
</protein>
<name>A0A838L3C0_9SPHN</name>
<evidence type="ECO:0000259" key="1">
    <source>
        <dbReference type="Pfam" id="PF07746"/>
    </source>
</evidence>
<keyword evidence="2" id="KW-0560">Oxidoreductase</keyword>
<dbReference type="SUPFAM" id="SSF48076">
    <property type="entry name" value="LigA subunit of an aromatic-ring-opening dioxygenase LigAB"/>
    <property type="match status" value="1"/>
</dbReference>